<protein>
    <submittedName>
        <fullName evidence="2">Uncharacterized protein</fullName>
    </submittedName>
</protein>
<comment type="caution">
    <text evidence="2">The sequence shown here is derived from an EMBL/GenBank/DDBJ whole genome shotgun (WGS) entry which is preliminary data.</text>
</comment>
<reference evidence="2" key="1">
    <citation type="submission" date="2020-08" db="EMBL/GenBank/DDBJ databases">
        <title>Multicomponent nature underlies the extraordinary mechanical properties of spider dragline silk.</title>
        <authorList>
            <person name="Kono N."/>
            <person name="Nakamura H."/>
            <person name="Mori M."/>
            <person name="Yoshida Y."/>
            <person name="Ohtoshi R."/>
            <person name="Malay A.D."/>
            <person name="Moran D.A.P."/>
            <person name="Tomita M."/>
            <person name="Numata K."/>
            <person name="Arakawa K."/>
        </authorList>
    </citation>
    <scope>NUCLEOTIDE SEQUENCE</scope>
</reference>
<dbReference type="OrthoDB" id="6783748at2759"/>
<dbReference type="EMBL" id="BMAW01089913">
    <property type="protein sequence ID" value="GFS42153.1"/>
    <property type="molecule type" value="Genomic_DNA"/>
</dbReference>
<proteinExistence type="predicted"/>
<dbReference type="AlphaFoldDB" id="A0A8X6IEQ8"/>
<name>A0A8X6IEQ8_NEPPI</name>
<sequence>MFTPSSPEMALRGFKVSYYCIKKTAHSSEYSSKPYAPKRSLPDSRFDKTNQAGSTSSFSRGAKLKIDNRSERPSVSCCGCGKSGVTKPRCPNCKPAVNNDSTNFSNISLHSCSSIPNQSVVLKLAVKSIWKTACADTGVSYSIAGETLYLLFQREGANFQKTRLYVPC</sequence>
<feature type="compositionally biased region" description="Polar residues" evidence="1">
    <location>
        <begin position="49"/>
        <end position="59"/>
    </location>
</feature>
<evidence type="ECO:0000256" key="1">
    <source>
        <dbReference type="SAM" id="MobiDB-lite"/>
    </source>
</evidence>
<gene>
    <name evidence="2" type="ORF">NPIL_141841</name>
</gene>
<organism evidence="2 3">
    <name type="scientific">Nephila pilipes</name>
    <name type="common">Giant wood spider</name>
    <name type="synonym">Nephila maculata</name>
    <dbReference type="NCBI Taxonomy" id="299642"/>
    <lineage>
        <taxon>Eukaryota</taxon>
        <taxon>Metazoa</taxon>
        <taxon>Ecdysozoa</taxon>
        <taxon>Arthropoda</taxon>
        <taxon>Chelicerata</taxon>
        <taxon>Arachnida</taxon>
        <taxon>Araneae</taxon>
        <taxon>Araneomorphae</taxon>
        <taxon>Entelegynae</taxon>
        <taxon>Araneoidea</taxon>
        <taxon>Nephilidae</taxon>
        <taxon>Nephila</taxon>
    </lineage>
</organism>
<evidence type="ECO:0000313" key="2">
    <source>
        <dbReference type="EMBL" id="GFS42153.1"/>
    </source>
</evidence>
<evidence type="ECO:0000313" key="3">
    <source>
        <dbReference type="Proteomes" id="UP000887013"/>
    </source>
</evidence>
<keyword evidence="3" id="KW-1185">Reference proteome</keyword>
<feature type="region of interest" description="Disordered" evidence="1">
    <location>
        <begin position="27"/>
        <end position="73"/>
    </location>
</feature>
<dbReference type="Proteomes" id="UP000887013">
    <property type="component" value="Unassembled WGS sequence"/>
</dbReference>
<accession>A0A8X6IEQ8</accession>